<organism evidence="3 4">
    <name type="scientific">Thauera aminoaromatica</name>
    <dbReference type="NCBI Taxonomy" id="164330"/>
    <lineage>
        <taxon>Bacteria</taxon>
        <taxon>Pseudomonadati</taxon>
        <taxon>Pseudomonadota</taxon>
        <taxon>Betaproteobacteria</taxon>
        <taxon>Rhodocyclales</taxon>
        <taxon>Zoogloeaceae</taxon>
        <taxon>Thauera</taxon>
    </lineage>
</organism>
<dbReference type="AlphaFoldDB" id="A0A5C7T7T4"/>
<dbReference type="GO" id="GO:0004252">
    <property type="term" value="F:serine-type endopeptidase activity"/>
    <property type="evidence" value="ECO:0007669"/>
    <property type="project" value="InterPro"/>
</dbReference>
<feature type="transmembrane region" description="Helical" evidence="1">
    <location>
        <begin position="35"/>
        <end position="54"/>
    </location>
</feature>
<dbReference type="RefSeq" id="WP_276656267.1">
    <property type="nucleotide sequence ID" value="NZ_SSFD01000012.1"/>
</dbReference>
<dbReference type="GO" id="GO:0006465">
    <property type="term" value="P:signal peptide processing"/>
    <property type="evidence" value="ECO:0007669"/>
    <property type="project" value="InterPro"/>
</dbReference>
<comment type="caution">
    <text evidence="3">The sequence shown here is derived from an EMBL/GenBank/DDBJ whole genome shotgun (WGS) entry which is preliminary data.</text>
</comment>
<dbReference type="Pfam" id="PF10502">
    <property type="entry name" value="Peptidase_S26"/>
    <property type="match status" value="1"/>
</dbReference>
<dbReference type="Proteomes" id="UP000321192">
    <property type="component" value="Unassembled WGS sequence"/>
</dbReference>
<evidence type="ECO:0000256" key="1">
    <source>
        <dbReference type="SAM" id="Phobius"/>
    </source>
</evidence>
<dbReference type="EMBL" id="SSFD01000012">
    <property type="protein sequence ID" value="TXH92278.1"/>
    <property type="molecule type" value="Genomic_DNA"/>
</dbReference>
<feature type="domain" description="Peptidase S26" evidence="2">
    <location>
        <begin position="39"/>
        <end position="180"/>
    </location>
</feature>
<name>A0A5C7T7T4_THASP</name>
<protein>
    <submittedName>
        <fullName evidence="3">Peptidase S26</fullName>
    </submittedName>
</protein>
<gene>
    <name evidence="3" type="ORF">E6Q80_00635</name>
</gene>
<evidence type="ECO:0000313" key="4">
    <source>
        <dbReference type="Proteomes" id="UP000321192"/>
    </source>
</evidence>
<dbReference type="SUPFAM" id="SSF51306">
    <property type="entry name" value="LexA/Signal peptidase"/>
    <property type="match status" value="1"/>
</dbReference>
<evidence type="ECO:0000313" key="3">
    <source>
        <dbReference type="EMBL" id="TXH92278.1"/>
    </source>
</evidence>
<accession>A0A5C7T7T4</accession>
<sequence length="183" mass="20373">MTTETSQLPQETPVKERLSLPEYLRLVKASFKKHWYYYLAPIVVAVGFNHYAMIGVNVTDSLKDHLFITIKGNFMPERGDKMAYRWHGGGGYPEGSIFVKIVRGIPGDTVTREGRDFFVNGSYVGTAKEISKTGKPLEAGPVGVIPPGHYYVATTHPDSLDSRYAITGWIKEDAIKGKVFGLF</sequence>
<dbReference type="InterPro" id="IPR019533">
    <property type="entry name" value="Peptidase_S26"/>
</dbReference>
<keyword evidence="1" id="KW-1133">Transmembrane helix</keyword>
<keyword evidence="1" id="KW-0812">Transmembrane</keyword>
<dbReference type="InterPro" id="IPR036286">
    <property type="entry name" value="LexA/Signal_pep-like_sf"/>
</dbReference>
<evidence type="ECO:0000259" key="2">
    <source>
        <dbReference type="Pfam" id="PF10502"/>
    </source>
</evidence>
<reference evidence="3 4" key="1">
    <citation type="submission" date="2018-09" db="EMBL/GenBank/DDBJ databases">
        <title>Metagenome Assembled Genomes from an Advanced Water Purification Facility.</title>
        <authorList>
            <person name="Stamps B.W."/>
            <person name="Spear J.R."/>
        </authorList>
    </citation>
    <scope>NUCLEOTIDE SEQUENCE [LARGE SCALE GENOMIC DNA]</scope>
    <source>
        <strain evidence="3">Bin_27_1</strain>
    </source>
</reference>
<proteinExistence type="predicted"/>
<dbReference type="Gene3D" id="2.10.109.10">
    <property type="entry name" value="Umud Fragment, subunit A"/>
    <property type="match status" value="1"/>
</dbReference>
<keyword evidence="1" id="KW-0472">Membrane</keyword>